<dbReference type="PRINTS" id="PR00080">
    <property type="entry name" value="SDRFAMILY"/>
</dbReference>
<accession>A0A1Y2B4A1</accession>
<keyword evidence="5" id="KW-1133">Transmembrane helix</keyword>
<dbReference type="EMBL" id="MCFC01000025">
    <property type="protein sequence ID" value="ORY29556.1"/>
    <property type="molecule type" value="Genomic_DNA"/>
</dbReference>
<dbReference type="STRING" id="71784.A0A1Y2B4A1"/>
<feature type="domain" description="Ketoreductase" evidence="13">
    <location>
        <begin position="115"/>
        <end position="296"/>
    </location>
</feature>
<evidence type="ECO:0000256" key="5">
    <source>
        <dbReference type="ARBA" id="ARBA00022989"/>
    </source>
</evidence>
<dbReference type="FunFam" id="3.40.50.720:FF:000131">
    <property type="entry name" value="Short-chain dehydrogenase/reductase 3"/>
    <property type="match status" value="1"/>
</dbReference>
<evidence type="ECO:0000256" key="11">
    <source>
        <dbReference type="ARBA" id="ARBA00082544"/>
    </source>
</evidence>
<evidence type="ECO:0000256" key="1">
    <source>
        <dbReference type="ARBA" id="ARBA00004141"/>
    </source>
</evidence>
<protein>
    <recommendedName>
        <fullName evidence="10">Short-chain dehydrogenase/reductase 3</fullName>
    </recommendedName>
    <alternativeName>
        <fullName evidence="11">Retinal short-chain dehydrogenase/reductase 1</fullName>
    </alternativeName>
</protein>
<sequence length="400" mass="44257">MTEISAVPHPLPALPSSLDIDLIVKVLNKTFFSPFFCAFLPLTFLSQVKSTSHPAFILSCIWTALVFIFSEFFGYRNVLCITNSLIIDALNHLDRIYTNQGSFLFAPPKLDWEEQIVLITGGGTGVGRLLAETLALRNVTVVVLTKSPPLEEIENNNILTYICDVSDCKQVQDTAARVREEVGDPTILVNNAGVIKGKLLLDLTEEDITETFGANTLAHFWILKAFLPTMLRRGAGHVVNISSIMGLVGAAQMSDYCASKAALISLHETLRAELNTRYLTPAIRTTLVLPSHIQTSLFERIQLPPTRFWRFLAPTVSPHTIVKEIIQALDSQESRVIRLPFYSQAARVLGTGAGLVPHWLRDLLQWIANADLSMAAYGPKPDAGERLQAERATGRHEKVD</sequence>
<dbReference type="SUPFAM" id="SSF51735">
    <property type="entry name" value="NAD(P)-binding Rossmann-fold domains"/>
    <property type="match status" value="1"/>
</dbReference>
<name>A0A1Y2B4A1_9TREE</name>
<dbReference type="InterPro" id="IPR020904">
    <property type="entry name" value="Sc_DH/Rdtase_CS"/>
</dbReference>
<keyword evidence="4" id="KW-0521">NADP</keyword>
<dbReference type="PRINTS" id="PR00081">
    <property type="entry name" value="GDHRDH"/>
</dbReference>
<keyword evidence="3" id="KW-0812">Transmembrane</keyword>
<comment type="similarity">
    <text evidence="2 12">Belongs to the short-chain dehydrogenases/reductases (SDR) family.</text>
</comment>
<evidence type="ECO:0000256" key="12">
    <source>
        <dbReference type="RuleBase" id="RU000363"/>
    </source>
</evidence>
<comment type="function">
    <text evidence="9">Catalyzes the reduction of all-trans-retinal to all-trans-retinol in the presence of NADPH.</text>
</comment>
<keyword evidence="7" id="KW-0443">Lipid metabolism</keyword>
<evidence type="ECO:0000256" key="4">
    <source>
        <dbReference type="ARBA" id="ARBA00022857"/>
    </source>
</evidence>
<dbReference type="SMART" id="SM00822">
    <property type="entry name" value="PKS_KR"/>
    <property type="match status" value="1"/>
</dbReference>
<dbReference type="CDD" id="cd05339">
    <property type="entry name" value="17beta-HSDXI-like_SDR_c"/>
    <property type="match status" value="1"/>
</dbReference>
<dbReference type="AlphaFoldDB" id="A0A1Y2B4A1"/>
<keyword evidence="15" id="KW-1185">Reference proteome</keyword>
<dbReference type="InterPro" id="IPR002347">
    <property type="entry name" value="SDR_fam"/>
</dbReference>
<dbReference type="Pfam" id="PF00106">
    <property type="entry name" value="adh_short"/>
    <property type="match status" value="1"/>
</dbReference>
<keyword evidence="8" id="KW-0472">Membrane</keyword>
<dbReference type="OrthoDB" id="10253736at2759"/>
<dbReference type="PANTHER" id="PTHR24322:SF736">
    <property type="entry name" value="RETINOL DEHYDROGENASE 10"/>
    <property type="match status" value="1"/>
</dbReference>
<dbReference type="GO" id="GO:0052650">
    <property type="term" value="F:all-trans-retinol dehydrogenase (NADP+) activity"/>
    <property type="evidence" value="ECO:0007669"/>
    <property type="project" value="UniProtKB-ARBA"/>
</dbReference>
<dbReference type="FunCoup" id="A0A1Y2B4A1">
    <property type="interactions" value="96"/>
</dbReference>
<gene>
    <name evidence="14" type="ORF">BCR39DRAFT_574881</name>
</gene>
<evidence type="ECO:0000256" key="9">
    <source>
        <dbReference type="ARBA" id="ARBA00059620"/>
    </source>
</evidence>
<reference evidence="14 15" key="1">
    <citation type="submission" date="2016-07" db="EMBL/GenBank/DDBJ databases">
        <title>Pervasive Adenine N6-methylation of Active Genes in Fungi.</title>
        <authorList>
            <consortium name="DOE Joint Genome Institute"/>
            <person name="Mondo S.J."/>
            <person name="Dannebaum R.O."/>
            <person name="Kuo R.C."/>
            <person name="Labutti K."/>
            <person name="Haridas S."/>
            <person name="Kuo A."/>
            <person name="Salamov A."/>
            <person name="Ahrendt S.R."/>
            <person name="Lipzen A."/>
            <person name="Sullivan W."/>
            <person name="Andreopoulos W.B."/>
            <person name="Clum A."/>
            <person name="Lindquist E."/>
            <person name="Daum C."/>
            <person name="Ramamoorthy G.K."/>
            <person name="Gryganskyi A."/>
            <person name="Culley D."/>
            <person name="Magnuson J.K."/>
            <person name="James T.Y."/>
            <person name="O'Malley M.A."/>
            <person name="Stajich J.E."/>
            <person name="Spatafora J.W."/>
            <person name="Visel A."/>
            <person name="Grigoriev I.V."/>
        </authorList>
    </citation>
    <scope>NUCLEOTIDE SEQUENCE [LARGE SCALE GENOMIC DNA]</scope>
    <source>
        <strain evidence="14 15">68-887.2</strain>
    </source>
</reference>
<evidence type="ECO:0000256" key="7">
    <source>
        <dbReference type="ARBA" id="ARBA00023098"/>
    </source>
</evidence>
<dbReference type="Gene3D" id="3.40.50.720">
    <property type="entry name" value="NAD(P)-binding Rossmann-like Domain"/>
    <property type="match status" value="1"/>
</dbReference>
<comment type="caution">
    <text evidence="14">The sequence shown here is derived from an EMBL/GenBank/DDBJ whole genome shotgun (WGS) entry which is preliminary data.</text>
</comment>
<dbReference type="InParanoid" id="A0A1Y2B4A1"/>
<evidence type="ECO:0000256" key="3">
    <source>
        <dbReference type="ARBA" id="ARBA00022692"/>
    </source>
</evidence>
<dbReference type="InterPro" id="IPR036291">
    <property type="entry name" value="NAD(P)-bd_dom_sf"/>
</dbReference>
<evidence type="ECO:0000313" key="14">
    <source>
        <dbReference type="EMBL" id="ORY29556.1"/>
    </source>
</evidence>
<dbReference type="InterPro" id="IPR057326">
    <property type="entry name" value="KR_dom"/>
</dbReference>
<evidence type="ECO:0000256" key="6">
    <source>
        <dbReference type="ARBA" id="ARBA00023002"/>
    </source>
</evidence>
<evidence type="ECO:0000313" key="15">
    <source>
        <dbReference type="Proteomes" id="UP000193986"/>
    </source>
</evidence>
<keyword evidence="6" id="KW-0560">Oxidoreductase</keyword>
<evidence type="ECO:0000259" key="13">
    <source>
        <dbReference type="SMART" id="SM00822"/>
    </source>
</evidence>
<evidence type="ECO:0000256" key="10">
    <source>
        <dbReference type="ARBA" id="ARBA00068717"/>
    </source>
</evidence>
<dbReference type="PROSITE" id="PS00061">
    <property type="entry name" value="ADH_SHORT"/>
    <property type="match status" value="1"/>
</dbReference>
<proteinExistence type="inferred from homology"/>
<comment type="subcellular location">
    <subcellularLocation>
        <location evidence="1">Membrane</location>
        <topology evidence="1">Multi-pass membrane protein</topology>
    </subcellularLocation>
</comment>
<dbReference type="Proteomes" id="UP000193986">
    <property type="component" value="Unassembled WGS sequence"/>
</dbReference>
<dbReference type="PANTHER" id="PTHR24322">
    <property type="entry name" value="PKSB"/>
    <property type="match status" value="1"/>
</dbReference>
<organism evidence="14 15">
    <name type="scientific">Naematelia encephala</name>
    <dbReference type="NCBI Taxonomy" id="71784"/>
    <lineage>
        <taxon>Eukaryota</taxon>
        <taxon>Fungi</taxon>
        <taxon>Dikarya</taxon>
        <taxon>Basidiomycota</taxon>
        <taxon>Agaricomycotina</taxon>
        <taxon>Tremellomycetes</taxon>
        <taxon>Tremellales</taxon>
        <taxon>Naemateliaceae</taxon>
        <taxon>Naematelia</taxon>
    </lineage>
</organism>
<dbReference type="GO" id="GO:0016020">
    <property type="term" value="C:membrane"/>
    <property type="evidence" value="ECO:0007669"/>
    <property type="project" value="UniProtKB-SubCell"/>
</dbReference>
<evidence type="ECO:0000256" key="8">
    <source>
        <dbReference type="ARBA" id="ARBA00023136"/>
    </source>
</evidence>
<evidence type="ECO:0000256" key="2">
    <source>
        <dbReference type="ARBA" id="ARBA00006484"/>
    </source>
</evidence>